<dbReference type="InterPro" id="IPR003265">
    <property type="entry name" value="HhH-GPD_domain"/>
</dbReference>
<name>A0A7Z0PF10_9FUSO</name>
<dbReference type="InterPro" id="IPR023170">
    <property type="entry name" value="HhH_base_excis_C"/>
</dbReference>
<evidence type="ECO:0000313" key="9">
    <source>
        <dbReference type="EMBL" id="NYV27332.1"/>
    </source>
</evidence>
<organism evidence="9 10">
    <name type="scientific">Streptobacillus felis</name>
    <dbReference type="NCBI Taxonomy" id="1384509"/>
    <lineage>
        <taxon>Bacteria</taxon>
        <taxon>Fusobacteriati</taxon>
        <taxon>Fusobacteriota</taxon>
        <taxon>Fusobacteriia</taxon>
        <taxon>Fusobacteriales</taxon>
        <taxon>Leptotrichiaceae</taxon>
        <taxon>Streptobacillus</taxon>
    </lineage>
</organism>
<evidence type="ECO:0000256" key="3">
    <source>
        <dbReference type="ARBA" id="ARBA00023204"/>
    </source>
</evidence>
<gene>
    <name evidence="7" type="primary">ogg</name>
    <name evidence="9" type="ORF">HP397_00630</name>
</gene>
<comment type="caution">
    <text evidence="9">The sequence shown here is derived from an EMBL/GenBank/DDBJ whole genome shotgun (WGS) entry which is preliminary data.</text>
</comment>
<dbReference type="Gene3D" id="1.10.1670.10">
    <property type="entry name" value="Helix-hairpin-Helix base-excision DNA repair enzymes (C-terminal)"/>
    <property type="match status" value="1"/>
</dbReference>
<accession>A0A7Z0PF10</accession>
<dbReference type="EMBL" id="JABMKT010000002">
    <property type="protein sequence ID" value="NYV27332.1"/>
    <property type="molecule type" value="Genomic_DNA"/>
</dbReference>
<dbReference type="NCBIfam" id="NF002305">
    <property type="entry name" value="PRK01229.1"/>
    <property type="match status" value="1"/>
</dbReference>
<feature type="active site" evidence="7">
    <location>
        <position position="157"/>
    </location>
</feature>
<dbReference type="InterPro" id="IPR012092">
    <property type="entry name" value="DNA_glyclase/AP_lyase_Ogg"/>
</dbReference>
<dbReference type="SUPFAM" id="SSF48150">
    <property type="entry name" value="DNA-glycosylase"/>
    <property type="match status" value="1"/>
</dbReference>
<keyword evidence="3 7" id="KW-0234">DNA repair</keyword>
<feature type="domain" description="HhH-GPD" evidence="8">
    <location>
        <begin position="49"/>
        <end position="211"/>
    </location>
</feature>
<keyword evidence="6 7" id="KW-0326">Glycosidase</keyword>
<evidence type="ECO:0000256" key="1">
    <source>
        <dbReference type="ARBA" id="ARBA00022763"/>
    </source>
</evidence>
<dbReference type="SMART" id="SM00478">
    <property type="entry name" value="ENDO3c"/>
    <property type="match status" value="1"/>
</dbReference>
<evidence type="ECO:0000313" key="10">
    <source>
        <dbReference type="Proteomes" id="UP000526184"/>
    </source>
</evidence>
<feature type="site" description="Important for guanine/8-oxoguanine distinction" evidence="7">
    <location>
        <position position="217"/>
    </location>
</feature>
<comment type="catalytic activity">
    <reaction evidence="7">
        <text>2'-deoxyribonucleotide-(2'-deoxyribose 5'-phosphate)-2'-deoxyribonucleotide-DNA = a 3'-end 2'-deoxyribonucleotide-(2,3-dehydro-2,3-deoxyribose 5'-phosphate)-DNA + a 5'-end 5'-phospho-2'-deoxyribonucleoside-DNA + H(+)</text>
        <dbReference type="Rhea" id="RHEA:66592"/>
        <dbReference type="Rhea" id="RHEA-COMP:13180"/>
        <dbReference type="Rhea" id="RHEA-COMP:16897"/>
        <dbReference type="Rhea" id="RHEA-COMP:17067"/>
        <dbReference type="ChEBI" id="CHEBI:15378"/>
        <dbReference type="ChEBI" id="CHEBI:136412"/>
        <dbReference type="ChEBI" id="CHEBI:157695"/>
        <dbReference type="ChEBI" id="CHEBI:167181"/>
        <dbReference type="EC" id="4.2.99.18"/>
    </reaction>
</comment>
<evidence type="ECO:0000259" key="8">
    <source>
        <dbReference type="SMART" id="SM00478"/>
    </source>
</evidence>
<comment type="similarity">
    <text evidence="7">Belongs to the type-2 OGG1 family.</text>
</comment>
<dbReference type="GO" id="GO:0140078">
    <property type="term" value="F:class I DNA-(apurinic or apyrimidinic site) endonuclease activity"/>
    <property type="evidence" value="ECO:0007669"/>
    <property type="project" value="UniProtKB-EC"/>
</dbReference>
<dbReference type="GO" id="GO:0016799">
    <property type="term" value="F:hydrolase activity, hydrolyzing N-glycosyl compounds"/>
    <property type="evidence" value="ECO:0007669"/>
    <property type="project" value="UniProtKB-UniRule"/>
</dbReference>
<proteinExistence type="inferred from homology"/>
<dbReference type="Gene3D" id="1.10.340.30">
    <property type="entry name" value="Hypothetical protein, domain 2"/>
    <property type="match status" value="1"/>
</dbReference>
<keyword evidence="5 7" id="KW-0511">Multifunctional enzyme</keyword>
<dbReference type="RefSeq" id="WP_180135254.1">
    <property type="nucleotide sequence ID" value="NZ_JABMKT010000002.1"/>
</dbReference>
<dbReference type="Pfam" id="PF22175">
    <property type="entry name" value="Ogg-HhH"/>
    <property type="match status" value="1"/>
</dbReference>
<dbReference type="HAMAP" id="MF_00241">
    <property type="entry name" value="Ogg"/>
    <property type="match status" value="1"/>
</dbReference>
<dbReference type="EC" id="4.2.99.18" evidence="7"/>
<dbReference type="Proteomes" id="UP000526184">
    <property type="component" value="Unassembled WGS sequence"/>
</dbReference>
<keyword evidence="1 7" id="KW-0227">DNA damage</keyword>
<sequence length="217" mass="25280">MNINLEKQKEIDTIYKNIKKDIDSAIKAYANTINYSEEDYFAEIAFCILTPQSKAKNAWSAIEKLKTNRLLYNGSAEEIVDYLNVVRFKNNKSKYLILLRELMTRNGKLDSKNILAEIKGVKEKRDWILENIKGMGLKEAAHVLRNLGYGRYLAILDRHVLKNLKELGVIEEIPSSLTKKKYFEIEDKMEKYSEEVNIPMDALDLVFWYQQAGEVFK</sequence>
<keyword evidence="10" id="KW-1185">Reference proteome</keyword>
<evidence type="ECO:0000256" key="2">
    <source>
        <dbReference type="ARBA" id="ARBA00022801"/>
    </source>
</evidence>
<keyword evidence="2 7" id="KW-0378">Hydrolase</keyword>
<dbReference type="InterPro" id="IPR011257">
    <property type="entry name" value="DNA_glycosylase"/>
</dbReference>
<evidence type="ECO:0000256" key="5">
    <source>
        <dbReference type="ARBA" id="ARBA00023268"/>
    </source>
</evidence>
<comment type="function">
    <text evidence="7">Catalyzes the excision of an oxidatively damaged form of guanine (7,8-dihydro-8-oxoguanine = 8-oxoG) from DNA. Also cleaves the DNA backbone at apurinic/apyrimidinic sites (AP sites).</text>
</comment>
<feature type="active site" evidence="7">
    <location>
        <position position="138"/>
    </location>
</feature>
<dbReference type="AlphaFoldDB" id="A0A7Z0PF10"/>
<dbReference type="EC" id="3.2.2.-" evidence="7"/>
<reference evidence="9 10" key="1">
    <citation type="submission" date="2020-05" db="EMBL/GenBank/DDBJ databases">
        <title>Streptobacillus felis strain LHL191014123.</title>
        <authorList>
            <person name="Fawzy A."/>
            <person name="Rau J."/>
            <person name="Risse K."/>
            <person name="Schauerte N."/>
            <person name="Geiger C."/>
            <person name="Blom J."/>
            <person name="Imirzalioglu C."/>
            <person name="Falgenhauer J."/>
            <person name="Bach A."/>
            <person name="Herden C."/>
            <person name="Eisenberg T."/>
        </authorList>
    </citation>
    <scope>NUCLEOTIDE SEQUENCE [LARGE SCALE GENOMIC DNA]</scope>
    <source>
        <strain evidence="9 10">LHL191014123</strain>
    </source>
</reference>
<dbReference type="GO" id="GO:0006284">
    <property type="term" value="P:base-excision repair"/>
    <property type="evidence" value="ECO:0007669"/>
    <property type="project" value="UniProtKB-UniRule"/>
</dbReference>
<evidence type="ECO:0000256" key="7">
    <source>
        <dbReference type="HAMAP-Rule" id="MF_00241"/>
    </source>
</evidence>
<keyword evidence="4 7" id="KW-0456">Lyase</keyword>
<evidence type="ECO:0000256" key="4">
    <source>
        <dbReference type="ARBA" id="ARBA00023239"/>
    </source>
</evidence>
<protein>
    <recommendedName>
        <fullName evidence="7">8-oxoguanine DNA glycosylase/AP lyase</fullName>
    </recommendedName>
    <domain>
        <recommendedName>
            <fullName evidence="7">8-oxoguanine DNA glycosylase</fullName>
            <shortName evidence="7">8-oxoG DNA glycosylase</shortName>
            <ecNumber evidence="7">3.2.2.-</ecNumber>
        </recommendedName>
    </domain>
    <domain>
        <recommendedName>
            <fullName evidence="7">DNA-(apurinic or apyrimidinic site) lyase</fullName>
            <shortName evidence="7">AP lyase</shortName>
            <ecNumber evidence="7">4.2.99.18</ecNumber>
        </recommendedName>
    </domain>
</protein>
<evidence type="ECO:0000256" key="6">
    <source>
        <dbReference type="ARBA" id="ARBA00023295"/>
    </source>
</evidence>